<comment type="caution">
    <text evidence="2">The sequence shown here is derived from an EMBL/GenBank/DDBJ whole genome shotgun (WGS) entry which is preliminary data.</text>
</comment>
<reference evidence="2 3" key="1">
    <citation type="submission" date="2018-09" db="EMBL/GenBank/DDBJ databases">
        <title>Genomic investigation of the strawberry pathogen Phytophthora fragariae indicates pathogenicity is determined by transcriptional variation in three key races.</title>
        <authorList>
            <person name="Adams T.M."/>
            <person name="Armitage A.D."/>
            <person name="Sobczyk M.K."/>
            <person name="Bates H.J."/>
            <person name="Dunwell J.M."/>
            <person name="Nellist C.F."/>
            <person name="Harrison R.J."/>
        </authorList>
    </citation>
    <scope>NUCLEOTIDE SEQUENCE [LARGE SCALE GENOMIC DNA]</scope>
    <source>
        <strain evidence="2 3">BC-23</strain>
    </source>
</reference>
<sequence length="422" mass="47995">MVAASGIEEPPNEPSASVVTLQAISAQISAGKQHRKHCSMKKKRAVLRATEGMSEREAARTQGIPRWTLNDWRKSADDIFDYKGSEKTLSRAPGRRELAPFGIELIAFMKDTRRDSEVLTAKTMASFVRDVYRDWLESYIQGKKDTATAYESLLRLLRRFAYRHDFVQRTPSGLKEKLSDLIVVRDEFAQSFKKTYSGFDASEVYNTDETGIYYDTPPSTMLSERGKSASITAEQKHSARLTAVCTICADGRKLPLLFILRGEPGGKIEQSELQTYPKGHVYTVQKKEWMDSRVWLFYLRSLLYWHISSPSLLLVDNLDCHVSEESEDVLADEMLTILQPLPKNSTSVCQALDVGVMGPLKSKLKALWMLERPPPLRDGEKRAMKTVKDKRLETIKRTIKAWDEIEPDTIIKSFNKALLTNF</sequence>
<evidence type="ECO:0000313" key="2">
    <source>
        <dbReference type="EMBL" id="KAE9237162.1"/>
    </source>
</evidence>
<name>A0A6G0P643_9STRA</name>
<dbReference type="EMBL" id="QXGC01000407">
    <property type="protein sequence ID" value="KAE9237162.1"/>
    <property type="molecule type" value="Genomic_DNA"/>
</dbReference>
<dbReference type="PANTHER" id="PTHR19303:SF57">
    <property type="entry name" value="HTH CENPB-TYPE DOMAIN-CONTAINING PROTEIN"/>
    <property type="match status" value="1"/>
</dbReference>
<evidence type="ECO:0000313" key="3">
    <source>
        <dbReference type="Proteomes" id="UP000476176"/>
    </source>
</evidence>
<evidence type="ECO:0000259" key="1">
    <source>
        <dbReference type="Pfam" id="PF03184"/>
    </source>
</evidence>
<dbReference type="InterPro" id="IPR036397">
    <property type="entry name" value="RNaseH_sf"/>
</dbReference>
<dbReference type="Proteomes" id="UP000476176">
    <property type="component" value="Unassembled WGS sequence"/>
</dbReference>
<accession>A0A6G0P643</accession>
<gene>
    <name evidence="2" type="ORF">PF004_g8645</name>
</gene>
<dbReference type="AlphaFoldDB" id="A0A6G0P643"/>
<dbReference type="InterPro" id="IPR004875">
    <property type="entry name" value="DDE_SF_endonuclease_dom"/>
</dbReference>
<feature type="domain" description="DDE-1" evidence="1">
    <location>
        <begin position="242"/>
        <end position="414"/>
    </location>
</feature>
<dbReference type="Gene3D" id="3.30.420.10">
    <property type="entry name" value="Ribonuclease H-like superfamily/Ribonuclease H"/>
    <property type="match status" value="1"/>
</dbReference>
<dbReference type="InterPro" id="IPR050863">
    <property type="entry name" value="CenT-Element_Derived"/>
</dbReference>
<dbReference type="Pfam" id="PF03184">
    <property type="entry name" value="DDE_1"/>
    <property type="match status" value="1"/>
</dbReference>
<dbReference type="GO" id="GO:0003677">
    <property type="term" value="F:DNA binding"/>
    <property type="evidence" value="ECO:0007669"/>
    <property type="project" value="TreeGrafter"/>
</dbReference>
<protein>
    <recommendedName>
        <fullName evidence="1">DDE-1 domain-containing protein</fullName>
    </recommendedName>
</protein>
<proteinExistence type="predicted"/>
<dbReference type="PANTHER" id="PTHR19303">
    <property type="entry name" value="TRANSPOSON"/>
    <property type="match status" value="1"/>
</dbReference>
<dbReference type="GO" id="GO:0005634">
    <property type="term" value="C:nucleus"/>
    <property type="evidence" value="ECO:0007669"/>
    <property type="project" value="TreeGrafter"/>
</dbReference>
<organism evidence="2 3">
    <name type="scientific">Phytophthora fragariae</name>
    <dbReference type="NCBI Taxonomy" id="53985"/>
    <lineage>
        <taxon>Eukaryota</taxon>
        <taxon>Sar</taxon>
        <taxon>Stramenopiles</taxon>
        <taxon>Oomycota</taxon>
        <taxon>Peronosporomycetes</taxon>
        <taxon>Peronosporales</taxon>
        <taxon>Peronosporaceae</taxon>
        <taxon>Phytophthora</taxon>
    </lineage>
</organism>